<dbReference type="RefSeq" id="WP_252660995.1">
    <property type="nucleotide sequence ID" value="NZ_CP098611.1"/>
</dbReference>
<evidence type="ECO:0000313" key="4">
    <source>
        <dbReference type="Proteomes" id="UP001056708"/>
    </source>
</evidence>
<reference evidence="3" key="1">
    <citation type="submission" date="2022-06" db="EMBL/GenBank/DDBJ databases">
        <title>Genome sequence of Phormidium yuhuli AB48 isolated from an industrial photobioreactor environment.</title>
        <authorList>
            <person name="Qiu Y."/>
            <person name="Noonan A.J.C."/>
            <person name="Dofher K."/>
            <person name="Koch M."/>
            <person name="Kieft B."/>
            <person name="Lin X."/>
            <person name="Ziels R.M."/>
            <person name="Hallam S.J."/>
        </authorList>
    </citation>
    <scope>NUCLEOTIDE SEQUENCE</scope>
    <source>
        <strain evidence="3">AB48</strain>
    </source>
</reference>
<feature type="domain" description="CHAT" evidence="2">
    <location>
        <begin position="141"/>
        <end position="434"/>
    </location>
</feature>
<feature type="signal peptide" evidence="1">
    <location>
        <begin position="1"/>
        <end position="28"/>
    </location>
</feature>
<keyword evidence="1" id="KW-0732">Signal</keyword>
<dbReference type="Pfam" id="PF12770">
    <property type="entry name" value="CHAT"/>
    <property type="match status" value="1"/>
</dbReference>
<dbReference type="InterPro" id="IPR024983">
    <property type="entry name" value="CHAT_dom"/>
</dbReference>
<evidence type="ECO:0000313" key="3">
    <source>
        <dbReference type="EMBL" id="USR89799.1"/>
    </source>
</evidence>
<organism evidence="3 4">
    <name type="scientific">Phormidium yuhuli AB48</name>
    <dbReference type="NCBI Taxonomy" id="2940671"/>
    <lineage>
        <taxon>Bacteria</taxon>
        <taxon>Bacillati</taxon>
        <taxon>Cyanobacteriota</taxon>
        <taxon>Cyanophyceae</taxon>
        <taxon>Oscillatoriophycideae</taxon>
        <taxon>Oscillatoriales</taxon>
        <taxon>Oscillatoriaceae</taxon>
        <taxon>Phormidium</taxon>
        <taxon>Phormidium yuhuli</taxon>
    </lineage>
</organism>
<dbReference type="Proteomes" id="UP001056708">
    <property type="component" value="Chromosome"/>
</dbReference>
<feature type="chain" id="PRO_5046486486" evidence="1">
    <location>
        <begin position="29"/>
        <end position="436"/>
    </location>
</feature>
<evidence type="ECO:0000256" key="1">
    <source>
        <dbReference type="SAM" id="SignalP"/>
    </source>
</evidence>
<protein>
    <submittedName>
        <fullName evidence="3">CHAT domain-containing protein</fullName>
    </submittedName>
</protein>
<keyword evidence="4" id="KW-1185">Reference proteome</keyword>
<proteinExistence type="predicted"/>
<name>A0ABY5ANH1_9CYAN</name>
<evidence type="ECO:0000259" key="2">
    <source>
        <dbReference type="Pfam" id="PF12770"/>
    </source>
</evidence>
<accession>A0ABY5ANH1</accession>
<gene>
    <name evidence="3" type="ORF">NEA10_13100</name>
</gene>
<sequence length="436" mass="48566">MILKSLHGPAISALTLLSLTLAAPKTLAGDVEALIERWQNLELSWEEQYSEYFGVPLSDRSPEFEEMINTLAQQSLANRQTSAILYAIPHEEELELILATSNGLAFQEQVAVTQEELLETVAEFENELTNPRRRRSTAYRQVAQQLHEWLISPLNEHLESEGIEHLIFSLGEGLRTLPMAALHDGERFLIERYSLAQIPGYLLMDSGSRSLRNAQVLAMGASEFQDAAPLPAVPLELASIVPRLWRGQSFLNEGFTLSNLQEQRQQQDYTIIHLATHAQFQPGDADASYLQFWDQRLSLTQLRELDWQDSPVELLVLSACSTARGDLQAELGFAGLAVQSGIPTVLASLWAVSDLGTLLLMSEFYEQLKTAPTPAVALRRSQLAALRGDLDFTPPPLSDNLPPGTLVGSPLPDRVERLDVSHPYYWSAFTNIGNPW</sequence>
<dbReference type="EMBL" id="CP098611">
    <property type="protein sequence ID" value="USR89799.1"/>
    <property type="molecule type" value="Genomic_DNA"/>
</dbReference>